<feature type="region of interest" description="Disordered" evidence="1">
    <location>
        <begin position="937"/>
        <end position="973"/>
    </location>
</feature>
<evidence type="ECO:0000313" key="3">
    <source>
        <dbReference type="EMBL" id="CAI9945758.1"/>
    </source>
</evidence>
<dbReference type="InterPro" id="IPR043128">
    <property type="entry name" value="Rev_trsase/Diguanyl_cyclase"/>
</dbReference>
<protein>
    <submittedName>
        <fullName evidence="3">Putative</fullName>
    </submittedName>
</protein>
<dbReference type="EMBL" id="CATOUU010000751">
    <property type="protein sequence ID" value="CAI9945758.1"/>
    <property type="molecule type" value="Genomic_DNA"/>
</dbReference>
<feature type="domain" description="Reverse transcriptase" evidence="2">
    <location>
        <begin position="347"/>
        <end position="565"/>
    </location>
</feature>
<dbReference type="InterPro" id="IPR000477">
    <property type="entry name" value="RT_dom"/>
</dbReference>
<evidence type="ECO:0000256" key="1">
    <source>
        <dbReference type="SAM" id="MobiDB-lite"/>
    </source>
</evidence>
<organism evidence="3">
    <name type="scientific">Hexamita inflata</name>
    <dbReference type="NCBI Taxonomy" id="28002"/>
    <lineage>
        <taxon>Eukaryota</taxon>
        <taxon>Metamonada</taxon>
        <taxon>Diplomonadida</taxon>
        <taxon>Hexamitidae</taxon>
        <taxon>Hexamitinae</taxon>
        <taxon>Hexamita</taxon>
    </lineage>
</organism>
<keyword evidence="5" id="KW-1185">Reference proteome</keyword>
<feature type="compositionally biased region" description="Polar residues" evidence="1">
    <location>
        <begin position="958"/>
        <end position="972"/>
    </location>
</feature>
<proteinExistence type="predicted"/>
<dbReference type="Proteomes" id="UP001642409">
    <property type="component" value="Unassembled WGS sequence"/>
</dbReference>
<reference evidence="4 5" key="2">
    <citation type="submission" date="2024-07" db="EMBL/GenBank/DDBJ databases">
        <authorList>
            <person name="Akdeniz Z."/>
        </authorList>
    </citation>
    <scope>NUCLEOTIDE SEQUENCE [LARGE SCALE GENOMIC DNA]</scope>
</reference>
<accession>A0AA86PVH1</accession>
<dbReference type="AlphaFoldDB" id="A0AA86PVH1"/>
<feature type="compositionally biased region" description="Basic and acidic residues" evidence="1">
    <location>
        <begin position="945"/>
        <end position="956"/>
    </location>
</feature>
<dbReference type="InterPro" id="IPR043502">
    <property type="entry name" value="DNA/RNA_pol_sf"/>
</dbReference>
<name>A0AA86PVH1_9EUKA</name>
<dbReference type="Gene3D" id="3.30.70.270">
    <property type="match status" value="1"/>
</dbReference>
<reference evidence="3" key="1">
    <citation type="submission" date="2023-06" db="EMBL/GenBank/DDBJ databases">
        <authorList>
            <person name="Kurt Z."/>
        </authorList>
    </citation>
    <scope>NUCLEOTIDE SEQUENCE</scope>
</reference>
<evidence type="ECO:0000313" key="4">
    <source>
        <dbReference type="EMBL" id="CAL6060399.1"/>
    </source>
</evidence>
<sequence length="1008" mass="117939">MQYDPLLNTQFDNMISYKHSGLTVQITDFLEQVFEDLDKVNMSKQSLNTLFSGLVQTFSILSENIKIPCHNFKPLLSSVFEGESTQKPQIKFSYQFDEREGFSSTELCFYLKNKSNQKRLDEQISININDIEIINDIPQIMHKQDFTSLFQVLNKIKLQINTIDQIRQYMDQIFDKGVDKGFCHLVINKLINPIHEFSGVTQIQHSDLVKQYQTQILSQLDRILFNLMQFQANYSVFHGLRSYYQHLYCPTVKLGPIDSLIFMLKQILQFAQFDVAPKQRFQILECFTVQIAQAYRIILLDSGKRTRIFTHTDFEQIDTDLNQLKQLCRGFDFLNDRYYEFYPTTDILSEADINKIFRRVDRAVTLHKNSSQQLIKVINTIEHDKLKEFLNDRDIDNIHPLEEFIRILNYRRYDEDTTRKFMQLLNHHLLSIDIKGAFNRLPFEVIQRNLQRVKVPVNIIAYIMNMLEMRYSTLKGQNSCSIAQGCPLSSWTWCICTDEIIHELSQVFDVTAYMDDILLALKDGQDPQEALDLVQEKFRKLGLQLNRDKCKFSKNEEIEFMGITFGKEKNVEMKIAPKVQEKATELINKLKKFQEKKVPSHLIQKFVEMILIPSVNYSIFLDLDSTAEEYNQIDDQITDFCMDLFKCPNKKQMKTFLSAPKQTQGLQLTMPGKYFSDAQIVQKYPDDVSKGYKEYHDCRKATQKKEVEDFFKSLNPNNDLNIAHHALIQRALLDDEMFDQITKIIFTNQNNQHPLKHDACYKCNLCNQNVKVSNHYLTCSQMISKHMTSHDDIVNRIVHLIYKKYKPKAAVTARELGLDNSNSRPDIVTELDSQHFDVTIAIDTQKAYNQKISKYQKLGYGDIIPIVVSPQLQMYPKTIEQMKQYCNMQKLYKDIAYNVIKMEVEKSRMYEEEVKNYLELQHLNIQSKLKVQPVFRKAKPKKKKPGEAQRAEKEDISAVSSKETCQDNLNTDEISDEVRNIEDIINIHIDPEQLDPLRGDNSSECSED</sequence>
<dbReference type="Pfam" id="PF00078">
    <property type="entry name" value="RVT_1"/>
    <property type="match status" value="1"/>
</dbReference>
<comment type="caution">
    <text evidence="3">The sequence shown here is derived from an EMBL/GenBank/DDBJ whole genome shotgun (WGS) entry which is preliminary data.</text>
</comment>
<dbReference type="SUPFAM" id="SSF56672">
    <property type="entry name" value="DNA/RNA polymerases"/>
    <property type="match status" value="1"/>
</dbReference>
<dbReference type="EMBL" id="CAXDID020000230">
    <property type="protein sequence ID" value="CAL6060399.1"/>
    <property type="molecule type" value="Genomic_DNA"/>
</dbReference>
<dbReference type="PROSITE" id="PS50878">
    <property type="entry name" value="RT_POL"/>
    <property type="match status" value="1"/>
</dbReference>
<evidence type="ECO:0000313" key="5">
    <source>
        <dbReference type="Proteomes" id="UP001642409"/>
    </source>
</evidence>
<evidence type="ECO:0000259" key="2">
    <source>
        <dbReference type="PROSITE" id="PS50878"/>
    </source>
</evidence>
<gene>
    <name evidence="3" type="ORF">HINF_LOCUS33403</name>
    <name evidence="4" type="ORF">HINF_LOCUS49206</name>
</gene>